<keyword evidence="2" id="KW-0012">Acyltransferase</keyword>
<dbReference type="EMBL" id="CP016809">
    <property type="protein sequence ID" value="ANY75343.1"/>
    <property type="molecule type" value="Genomic_DNA"/>
</dbReference>
<evidence type="ECO:0000259" key="3">
    <source>
        <dbReference type="PROSITE" id="PS51186"/>
    </source>
</evidence>
<evidence type="ECO:0000256" key="2">
    <source>
        <dbReference type="ARBA" id="ARBA00023315"/>
    </source>
</evidence>
<dbReference type="SUPFAM" id="SSF55729">
    <property type="entry name" value="Acyl-CoA N-acyltransferases (Nat)"/>
    <property type="match status" value="1"/>
</dbReference>
<name>A0A1B2E5V4_9BACL</name>
<dbReference type="RefSeq" id="WP_099479052.1">
    <property type="nucleotide sequence ID" value="NZ_CP016809.1"/>
</dbReference>
<sequence length="291" mass="32071">MITYKPLSELPVKEVSEIWNRSFEGYMVQASMPLDRFIARASHLGLCMERSLACFVDGHPAGIVMNSFREEDGKKLAWNGGTAIAPEYRGKGIGMSMMERNSELYEELGIHRAYLEAISTNAAAIKLYERVGYTVIDRLLIMSGEGTLTNNVQESSDTYTVICGMAGELRAAPFYRSGDVWQNDLPCIQDGECVLVYAGKELAGYALFKRAFNPSGKPASITLFRCEAAPGHADAKGVIASALSEVYQPELTVRRSAFNIRASQDELVQALEQLGLATSMEQVLMVRHYGN</sequence>
<proteinExistence type="predicted"/>
<dbReference type="GO" id="GO:0016747">
    <property type="term" value="F:acyltransferase activity, transferring groups other than amino-acyl groups"/>
    <property type="evidence" value="ECO:0007669"/>
    <property type="project" value="InterPro"/>
</dbReference>
<dbReference type="Pfam" id="PF00583">
    <property type="entry name" value="Acetyltransf_1"/>
    <property type="match status" value="1"/>
</dbReference>
<organism evidence="4">
    <name type="scientific">Paenibacillus ihbetae</name>
    <dbReference type="NCBI Taxonomy" id="1870820"/>
    <lineage>
        <taxon>Bacteria</taxon>
        <taxon>Bacillati</taxon>
        <taxon>Bacillota</taxon>
        <taxon>Bacilli</taxon>
        <taxon>Bacillales</taxon>
        <taxon>Paenibacillaceae</taxon>
        <taxon>Paenibacillus</taxon>
    </lineage>
</organism>
<accession>A0A1B2E5V4</accession>
<evidence type="ECO:0000313" key="4">
    <source>
        <dbReference type="EMBL" id="ANY75343.1"/>
    </source>
</evidence>
<dbReference type="PROSITE" id="PS51186">
    <property type="entry name" value="GNAT"/>
    <property type="match status" value="1"/>
</dbReference>
<dbReference type="KEGG" id="pib:BBD41_23740"/>
<dbReference type="PANTHER" id="PTHR43420">
    <property type="entry name" value="ACETYLTRANSFERASE"/>
    <property type="match status" value="1"/>
</dbReference>
<dbReference type="CDD" id="cd04301">
    <property type="entry name" value="NAT_SF"/>
    <property type="match status" value="1"/>
</dbReference>
<reference evidence="4" key="1">
    <citation type="submission" date="2016-08" db="EMBL/GenBank/DDBJ databases">
        <title>Complete Genome Seqeunce of Paenibacillus sp. nov. IHBB 9852 from high altitute lake of Indian trans-Himalayas.</title>
        <authorList>
            <person name="Kiran S."/>
            <person name="Swarnkar M.K."/>
            <person name="Rana A."/>
            <person name="Tewari R."/>
            <person name="Gulati A."/>
        </authorList>
    </citation>
    <scope>NUCLEOTIDE SEQUENCE [LARGE SCALE GENOMIC DNA]</scope>
    <source>
        <strain evidence="4">IHBB 9852</strain>
    </source>
</reference>
<evidence type="ECO:0000256" key="1">
    <source>
        <dbReference type="ARBA" id="ARBA00022679"/>
    </source>
</evidence>
<dbReference type="Gene3D" id="3.40.630.30">
    <property type="match status" value="1"/>
</dbReference>
<feature type="domain" description="N-acetyltransferase" evidence="3">
    <location>
        <begin position="2"/>
        <end position="153"/>
    </location>
</feature>
<gene>
    <name evidence="4" type="ORF">BBD41_23740</name>
</gene>
<dbReference type="InterPro" id="IPR050680">
    <property type="entry name" value="YpeA/RimI_acetyltransf"/>
</dbReference>
<dbReference type="AlphaFoldDB" id="A0A1B2E5V4"/>
<dbReference type="InterPro" id="IPR016181">
    <property type="entry name" value="Acyl_CoA_acyltransferase"/>
</dbReference>
<protein>
    <submittedName>
        <fullName evidence="4">GNAT family N-acetyltransferase</fullName>
    </submittedName>
</protein>
<keyword evidence="1 4" id="KW-0808">Transferase</keyword>
<dbReference type="InterPro" id="IPR000182">
    <property type="entry name" value="GNAT_dom"/>
</dbReference>